<dbReference type="PANTHER" id="PTHR19879">
    <property type="entry name" value="TRANSCRIPTION INITIATION FACTOR TFIID"/>
    <property type="match status" value="1"/>
</dbReference>
<evidence type="ECO:0000313" key="3">
    <source>
        <dbReference type="Proteomes" id="UP001519325"/>
    </source>
</evidence>
<dbReference type="PANTHER" id="PTHR19879:SF9">
    <property type="entry name" value="TRANSCRIPTION INITIATION FACTOR TFIID SUBUNIT 5"/>
    <property type="match status" value="1"/>
</dbReference>
<keyword evidence="3" id="KW-1185">Reference proteome</keyword>
<dbReference type="PROSITE" id="PS50294">
    <property type="entry name" value="WD_REPEATS_REGION"/>
    <property type="match status" value="2"/>
</dbReference>
<feature type="repeat" description="WD" evidence="1">
    <location>
        <begin position="71"/>
        <end position="112"/>
    </location>
</feature>
<feature type="repeat" description="WD" evidence="1">
    <location>
        <begin position="163"/>
        <end position="204"/>
    </location>
</feature>
<feature type="repeat" description="WD" evidence="1">
    <location>
        <begin position="205"/>
        <end position="246"/>
    </location>
</feature>
<comment type="caution">
    <text evidence="2">The sequence shown here is derived from an EMBL/GenBank/DDBJ whole genome shotgun (WGS) entry which is preliminary data.</text>
</comment>
<dbReference type="PROSITE" id="PS50082">
    <property type="entry name" value="WD_REPEATS_2"/>
    <property type="match status" value="3"/>
</dbReference>
<dbReference type="RefSeq" id="WP_209896190.1">
    <property type="nucleotide sequence ID" value="NZ_JAGGMR010000001.1"/>
</dbReference>
<gene>
    <name evidence="2" type="ORF">BJ987_005882</name>
</gene>
<keyword evidence="1" id="KW-0853">WD repeat</keyword>
<dbReference type="SMART" id="SM00320">
    <property type="entry name" value="WD40"/>
    <property type="match status" value="5"/>
</dbReference>
<dbReference type="CDD" id="cd00200">
    <property type="entry name" value="WD40"/>
    <property type="match status" value="1"/>
</dbReference>
<evidence type="ECO:0000313" key="2">
    <source>
        <dbReference type="EMBL" id="MBP2192981.1"/>
    </source>
</evidence>
<dbReference type="InterPro" id="IPR001680">
    <property type="entry name" value="WD40_rpt"/>
</dbReference>
<accession>A0ABS4QMP8</accession>
<dbReference type="InterPro" id="IPR015943">
    <property type="entry name" value="WD40/YVTN_repeat-like_dom_sf"/>
</dbReference>
<proteinExistence type="predicted"/>
<sequence length="280" mass="28783">MSSAVYDRAGRVVSGSRDGSVRVGSAVVYKYGGPVSAVASSPDGRLLAMGSSDGTVLLIDPSGPKVVIAELQLGRSPVASIAFSPDGRRLAVSDETPTVTMWDISDRDQPRRFSLLGQATRVTALAFTPDGTRLVSVSAAPEAAILVWNTATLQPVRPRLAGAGGNEDGFVSVAVSPDGTVVATGTTAGEIRLWDLATPRQLQVLNGGASPILSIAYSPDGRFLAAGSADGSIVVWHVGSGEFSRADEFEASGKPESLAFDTGHLLAATTGGVIQTWAFA</sequence>
<dbReference type="Gene3D" id="2.130.10.10">
    <property type="entry name" value="YVTN repeat-like/Quinoprotein amine dehydrogenase"/>
    <property type="match status" value="2"/>
</dbReference>
<name>A0ABS4QMP8_9NOCA</name>
<dbReference type="EMBL" id="JAGGMR010000001">
    <property type="protein sequence ID" value="MBP2192981.1"/>
    <property type="molecule type" value="Genomic_DNA"/>
</dbReference>
<dbReference type="SUPFAM" id="SSF101908">
    <property type="entry name" value="Putative isomerase YbhE"/>
    <property type="match status" value="1"/>
</dbReference>
<dbReference type="Pfam" id="PF00400">
    <property type="entry name" value="WD40"/>
    <property type="match status" value="5"/>
</dbReference>
<protein>
    <submittedName>
        <fullName evidence="2">WD40 repeat protein</fullName>
    </submittedName>
</protein>
<dbReference type="Proteomes" id="UP001519325">
    <property type="component" value="Unassembled WGS sequence"/>
</dbReference>
<reference evidence="2 3" key="1">
    <citation type="submission" date="2021-03" db="EMBL/GenBank/DDBJ databases">
        <title>Sequencing the genomes of 1000 actinobacteria strains.</title>
        <authorList>
            <person name="Klenk H.-P."/>
        </authorList>
    </citation>
    <scope>NUCLEOTIDE SEQUENCE [LARGE SCALE GENOMIC DNA]</scope>
    <source>
        <strain evidence="2 3">DSM 45516</strain>
    </source>
</reference>
<evidence type="ECO:0000256" key="1">
    <source>
        <dbReference type="PROSITE-ProRule" id="PRU00221"/>
    </source>
</evidence>
<organism evidence="2 3">
    <name type="scientific">Nocardia goodfellowii</name>
    <dbReference type="NCBI Taxonomy" id="882446"/>
    <lineage>
        <taxon>Bacteria</taxon>
        <taxon>Bacillati</taxon>
        <taxon>Actinomycetota</taxon>
        <taxon>Actinomycetes</taxon>
        <taxon>Mycobacteriales</taxon>
        <taxon>Nocardiaceae</taxon>
        <taxon>Nocardia</taxon>
    </lineage>
</organism>